<dbReference type="EMBL" id="RBDX01000004">
    <property type="protein sequence ID" value="RKN10877.1"/>
    <property type="molecule type" value="Genomic_DNA"/>
</dbReference>
<dbReference type="Proteomes" id="UP000275024">
    <property type="component" value="Unassembled WGS sequence"/>
</dbReference>
<dbReference type="EMBL" id="RBDY01000004">
    <property type="protein sequence ID" value="RKN25141.1"/>
    <property type="molecule type" value="Genomic_DNA"/>
</dbReference>
<evidence type="ECO:0000313" key="1">
    <source>
        <dbReference type="EMBL" id="RKN10877.1"/>
    </source>
</evidence>
<sequence length="81" mass="9679">MVNSGFPDDLVRDQHAWNHTYQRLVTCRPEEYTVLRRRLLHLSCRIAYHPHWAGHRSAASWAELRHDTRRHEVAQRLARAV</sequence>
<proteinExistence type="predicted"/>
<name>A0A3A9WXH4_9ACTN</name>
<dbReference type="Proteomes" id="UP000268652">
    <property type="component" value="Unassembled WGS sequence"/>
</dbReference>
<dbReference type="RefSeq" id="WP_120696147.1">
    <property type="nucleotide sequence ID" value="NZ_RBDX01000004.1"/>
</dbReference>
<evidence type="ECO:0000313" key="2">
    <source>
        <dbReference type="EMBL" id="RKN25141.1"/>
    </source>
</evidence>
<keyword evidence="3" id="KW-1185">Reference proteome</keyword>
<dbReference type="AlphaFoldDB" id="A0A3A9WXH4"/>
<accession>A0A3A9WXH4</accession>
<organism evidence="1 4">
    <name type="scientific">Streptomyces radicis</name>
    <dbReference type="NCBI Taxonomy" id="1750517"/>
    <lineage>
        <taxon>Bacteria</taxon>
        <taxon>Bacillati</taxon>
        <taxon>Actinomycetota</taxon>
        <taxon>Actinomycetes</taxon>
        <taxon>Kitasatosporales</taxon>
        <taxon>Streptomycetaceae</taxon>
        <taxon>Streptomyces</taxon>
    </lineage>
</organism>
<evidence type="ECO:0000313" key="3">
    <source>
        <dbReference type="Proteomes" id="UP000268652"/>
    </source>
</evidence>
<comment type="caution">
    <text evidence="1">The sequence shown here is derived from an EMBL/GenBank/DDBJ whole genome shotgun (WGS) entry which is preliminary data.</text>
</comment>
<gene>
    <name evidence="2" type="ORF">D7318_07775</name>
    <name evidence="1" type="ORF">D7319_06920</name>
</gene>
<protein>
    <submittedName>
        <fullName evidence="1">Uncharacterized protein</fullName>
    </submittedName>
</protein>
<dbReference type="OrthoDB" id="4269933at2"/>
<evidence type="ECO:0000313" key="4">
    <source>
        <dbReference type="Proteomes" id="UP000275024"/>
    </source>
</evidence>
<reference evidence="3 4" key="1">
    <citation type="submission" date="2018-09" db="EMBL/GenBank/DDBJ databases">
        <title>Streptomyces sp. nov. DS1-2, an endophytic actinomycete isolated from roots of Dendrobium scabrilingue.</title>
        <authorList>
            <person name="Kuncharoen N."/>
            <person name="Kudo T."/>
            <person name="Ohkuma M."/>
            <person name="Yuki M."/>
            <person name="Tanasupawat S."/>
        </authorList>
    </citation>
    <scope>NUCLEOTIDE SEQUENCE [LARGE SCALE GENOMIC DNA]</scope>
    <source>
        <strain evidence="1 4">AZ1-7</strain>
        <strain evidence="2 3">DS1-2</strain>
    </source>
</reference>